<keyword evidence="3" id="KW-1185">Reference proteome</keyword>
<evidence type="ECO:0000256" key="1">
    <source>
        <dbReference type="SAM" id="MobiDB-lite"/>
    </source>
</evidence>
<evidence type="ECO:0000313" key="2">
    <source>
        <dbReference type="EMBL" id="KNE96743.1"/>
    </source>
</evidence>
<reference evidence="3" key="1">
    <citation type="submission" date="2014-03" db="EMBL/GenBank/DDBJ databases">
        <title>The Genome Sequence of Puccinia striiformis f. sp. tritici PST-78.</title>
        <authorList>
            <consortium name="The Broad Institute Genome Sequencing Platform"/>
            <person name="Cuomo C."/>
            <person name="Hulbert S."/>
            <person name="Chen X."/>
            <person name="Walker B."/>
            <person name="Young S.K."/>
            <person name="Zeng Q."/>
            <person name="Gargeya S."/>
            <person name="Fitzgerald M."/>
            <person name="Haas B."/>
            <person name="Abouelleil A."/>
            <person name="Alvarado L."/>
            <person name="Arachchi H.M."/>
            <person name="Berlin A.M."/>
            <person name="Chapman S.B."/>
            <person name="Goldberg J."/>
            <person name="Griggs A."/>
            <person name="Gujja S."/>
            <person name="Hansen M."/>
            <person name="Howarth C."/>
            <person name="Imamovic A."/>
            <person name="Larimer J."/>
            <person name="McCowan C."/>
            <person name="Montmayeur A."/>
            <person name="Murphy C."/>
            <person name="Neiman D."/>
            <person name="Pearson M."/>
            <person name="Priest M."/>
            <person name="Roberts A."/>
            <person name="Saif S."/>
            <person name="Shea T."/>
            <person name="Sisk P."/>
            <person name="Sykes S."/>
            <person name="Wortman J."/>
            <person name="Nusbaum C."/>
            <person name="Birren B."/>
        </authorList>
    </citation>
    <scope>NUCLEOTIDE SEQUENCE [LARGE SCALE GENOMIC DNA]</scope>
    <source>
        <strain evidence="3">race PST-78</strain>
    </source>
</reference>
<accession>A0A0L0VBU9</accession>
<dbReference type="EMBL" id="AJIL01000078">
    <property type="protein sequence ID" value="KNE96743.1"/>
    <property type="molecule type" value="Genomic_DNA"/>
</dbReference>
<sequence length="232" mass="26387">MPLPNSTQSNSKLPTQLSSSVLPFAMNSSFNFQSTTVPNPPDDLDANAEPKHRKRHRANKMTNYWARQETTAGSSCVDDSANLESTEDDNVEETITAASVSPSKKIYYYYVPKHCQHDPNPLKIFTTQQTLLNSYHKLDHGTCIIAPKKEPGFCKFKITPFSNMSPQQLQGRETLVMFFWSKPTSWTKLAAKIRKSQYNAQDKEAAYWEANKWIATHLQELAPQAFKEYCQA</sequence>
<organism evidence="2 3">
    <name type="scientific">Puccinia striiformis f. sp. tritici PST-78</name>
    <dbReference type="NCBI Taxonomy" id="1165861"/>
    <lineage>
        <taxon>Eukaryota</taxon>
        <taxon>Fungi</taxon>
        <taxon>Dikarya</taxon>
        <taxon>Basidiomycota</taxon>
        <taxon>Pucciniomycotina</taxon>
        <taxon>Pucciniomycetes</taxon>
        <taxon>Pucciniales</taxon>
        <taxon>Pucciniaceae</taxon>
        <taxon>Puccinia</taxon>
    </lineage>
</organism>
<evidence type="ECO:0000313" key="3">
    <source>
        <dbReference type="Proteomes" id="UP000054564"/>
    </source>
</evidence>
<comment type="caution">
    <text evidence="2">The sequence shown here is derived from an EMBL/GenBank/DDBJ whole genome shotgun (WGS) entry which is preliminary data.</text>
</comment>
<feature type="region of interest" description="Disordered" evidence="1">
    <location>
        <begin position="32"/>
        <end position="61"/>
    </location>
</feature>
<proteinExistence type="predicted"/>
<gene>
    <name evidence="2" type="ORF">PSTG_10016</name>
</gene>
<dbReference type="OrthoDB" id="10645102at2759"/>
<dbReference type="AlphaFoldDB" id="A0A0L0VBU9"/>
<dbReference type="Proteomes" id="UP000054564">
    <property type="component" value="Unassembled WGS sequence"/>
</dbReference>
<name>A0A0L0VBU9_9BASI</name>
<protein>
    <submittedName>
        <fullName evidence="2">Uncharacterized protein</fullName>
    </submittedName>
</protein>